<dbReference type="InterPro" id="IPR018062">
    <property type="entry name" value="HTH_AraC-typ_CS"/>
</dbReference>
<dbReference type="RefSeq" id="WP_359353443.1">
    <property type="nucleotide sequence ID" value="NZ_JBEYXV010000014.1"/>
</dbReference>
<organism evidence="6 7">
    <name type="scientific">Streptomyces atriruber</name>
    <dbReference type="NCBI Taxonomy" id="545121"/>
    <lineage>
        <taxon>Bacteria</taxon>
        <taxon>Bacillati</taxon>
        <taxon>Actinomycetota</taxon>
        <taxon>Actinomycetes</taxon>
        <taxon>Kitasatosporales</taxon>
        <taxon>Streptomycetaceae</taxon>
        <taxon>Streptomyces</taxon>
    </lineage>
</organism>
<dbReference type="Pfam" id="PF12833">
    <property type="entry name" value="HTH_18"/>
    <property type="match status" value="1"/>
</dbReference>
<dbReference type="InterPro" id="IPR052158">
    <property type="entry name" value="INH-QAR"/>
</dbReference>
<dbReference type="CDD" id="cd03137">
    <property type="entry name" value="GATase1_AraC_1"/>
    <property type="match status" value="1"/>
</dbReference>
<dbReference type="PANTHER" id="PTHR43130:SF3">
    <property type="entry name" value="HTH-TYPE TRANSCRIPTIONAL REGULATOR RV1931C"/>
    <property type="match status" value="1"/>
</dbReference>
<dbReference type="InterPro" id="IPR018060">
    <property type="entry name" value="HTH_AraC"/>
</dbReference>
<evidence type="ECO:0000256" key="3">
    <source>
        <dbReference type="ARBA" id="ARBA00023163"/>
    </source>
</evidence>
<comment type="caution">
    <text evidence="6">The sequence shown here is derived from an EMBL/GenBank/DDBJ whole genome shotgun (WGS) entry which is preliminary data.</text>
</comment>
<accession>A0ABV3BT80</accession>
<keyword evidence="1" id="KW-0805">Transcription regulation</keyword>
<evidence type="ECO:0000256" key="4">
    <source>
        <dbReference type="SAM" id="MobiDB-lite"/>
    </source>
</evidence>
<keyword evidence="7" id="KW-1185">Reference proteome</keyword>
<feature type="domain" description="HTH araC/xylS-type" evidence="5">
    <location>
        <begin position="230"/>
        <end position="328"/>
    </location>
</feature>
<evidence type="ECO:0000313" key="7">
    <source>
        <dbReference type="Proteomes" id="UP001551176"/>
    </source>
</evidence>
<gene>
    <name evidence="6" type="ORF">ABZ921_26620</name>
</gene>
<dbReference type="PANTHER" id="PTHR43130">
    <property type="entry name" value="ARAC-FAMILY TRANSCRIPTIONAL REGULATOR"/>
    <property type="match status" value="1"/>
</dbReference>
<evidence type="ECO:0000256" key="2">
    <source>
        <dbReference type="ARBA" id="ARBA00023125"/>
    </source>
</evidence>
<dbReference type="SMART" id="SM00342">
    <property type="entry name" value="HTH_ARAC"/>
    <property type="match status" value="1"/>
</dbReference>
<name>A0ABV3BT80_9ACTN</name>
<dbReference type="SUPFAM" id="SSF46689">
    <property type="entry name" value="Homeodomain-like"/>
    <property type="match status" value="2"/>
</dbReference>
<dbReference type="PROSITE" id="PS00041">
    <property type="entry name" value="HTH_ARAC_FAMILY_1"/>
    <property type="match status" value="1"/>
</dbReference>
<dbReference type="InterPro" id="IPR029062">
    <property type="entry name" value="Class_I_gatase-like"/>
</dbReference>
<reference evidence="6 7" key="1">
    <citation type="submission" date="2024-06" db="EMBL/GenBank/DDBJ databases">
        <title>The Natural Products Discovery Center: Release of the First 8490 Sequenced Strains for Exploring Actinobacteria Biosynthetic Diversity.</title>
        <authorList>
            <person name="Kalkreuter E."/>
            <person name="Kautsar S.A."/>
            <person name="Yang D."/>
            <person name="Bader C.D."/>
            <person name="Teijaro C.N."/>
            <person name="Fluegel L."/>
            <person name="Davis C.M."/>
            <person name="Simpson J.R."/>
            <person name="Lauterbach L."/>
            <person name="Steele A.D."/>
            <person name="Gui C."/>
            <person name="Meng S."/>
            <person name="Li G."/>
            <person name="Viehrig K."/>
            <person name="Ye F."/>
            <person name="Su P."/>
            <person name="Kiefer A.F."/>
            <person name="Nichols A."/>
            <person name="Cepeda A.J."/>
            <person name="Yan W."/>
            <person name="Fan B."/>
            <person name="Jiang Y."/>
            <person name="Adhikari A."/>
            <person name="Zheng C.-J."/>
            <person name="Schuster L."/>
            <person name="Cowan T.M."/>
            <person name="Smanski M.J."/>
            <person name="Chevrette M.G."/>
            <person name="De Carvalho L.P.S."/>
            <person name="Shen B."/>
        </authorList>
    </citation>
    <scope>NUCLEOTIDE SEQUENCE [LARGE SCALE GENOMIC DNA]</scope>
    <source>
        <strain evidence="6 7">NPDC046838</strain>
    </source>
</reference>
<evidence type="ECO:0000256" key="1">
    <source>
        <dbReference type="ARBA" id="ARBA00023015"/>
    </source>
</evidence>
<dbReference type="Gene3D" id="3.40.50.880">
    <property type="match status" value="1"/>
</dbReference>
<dbReference type="SUPFAM" id="SSF52317">
    <property type="entry name" value="Class I glutamine amidotransferase-like"/>
    <property type="match status" value="1"/>
</dbReference>
<dbReference type="InterPro" id="IPR002818">
    <property type="entry name" value="DJ-1/PfpI"/>
</dbReference>
<feature type="region of interest" description="Disordered" evidence="4">
    <location>
        <begin position="329"/>
        <end position="350"/>
    </location>
</feature>
<dbReference type="Gene3D" id="1.10.10.60">
    <property type="entry name" value="Homeodomain-like"/>
    <property type="match status" value="1"/>
</dbReference>
<dbReference type="Proteomes" id="UP001551176">
    <property type="component" value="Unassembled WGS sequence"/>
</dbReference>
<feature type="compositionally biased region" description="Low complexity" evidence="4">
    <location>
        <begin position="332"/>
        <end position="343"/>
    </location>
</feature>
<dbReference type="PROSITE" id="PS01124">
    <property type="entry name" value="HTH_ARAC_FAMILY_2"/>
    <property type="match status" value="1"/>
</dbReference>
<keyword evidence="2" id="KW-0238">DNA-binding</keyword>
<keyword evidence="3" id="KW-0804">Transcription</keyword>
<evidence type="ECO:0000313" key="6">
    <source>
        <dbReference type="EMBL" id="MEU6824220.1"/>
    </source>
</evidence>
<sequence length="350" mass="36776">MTRLPGTVAVLLLDQQAAIEVAIACQAFGTPPGGHAGDWYDVRLCGAEGAGALVPLRAWFDHSGPVGAFGSQATHGLDDLVGADTVIVPGTGDVHSDPPAAVLDAVRAAHARGARMVSLCSGAFVLAAAGVLDGRTATSHWSHVPILARRFPDVQVDPNILYTNDRDVLTSAGLGAGIDLCLHLIREDLGAGVASAVARRMIVPPHRAGGQAQYAQAPMVAPRNGGAGLGEVLEWAVARLGQPIGVEDIADRAGVSGRTLIRRFQAELGTTPSRWLLLQRLARARELLERTVLPVDSVAERSGLGTAPNLRAHFARAFGLSPTKYRRDYNPSFSMSSTSRSFTGEGRAKR</sequence>
<dbReference type="EMBL" id="JBEYXV010000014">
    <property type="protein sequence ID" value="MEU6824220.1"/>
    <property type="molecule type" value="Genomic_DNA"/>
</dbReference>
<evidence type="ECO:0000259" key="5">
    <source>
        <dbReference type="PROSITE" id="PS01124"/>
    </source>
</evidence>
<dbReference type="InterPro" id="IPR009057">
    <property type="entry name" value="Homeodomain-like_sf"/>
</dbReference>
<proteinExistence type="predicted"/>
<dbReference type="Pfam" id="PF01965">
    <property type="entry name" value="DJ-1_PfpI"/>
    <property type="match status" value="1"/>
</dbReference>
<protein>
    <submittedName>
        <fullName evidence="6">Helix-turn-helix domain-containing protein</fullName>
    </submittedName>
</protein>